<dbReference type="Proteomes" id="UP000236333">
    <property type="component" value="Unassembled WGS sequence"/>
</dbReference>
<keyword evidence="2" id="KW-1185">Reference proteome</keyword>
<dbReference type="AlphaFoldDB" id="A0A2J8AC30"/>
<proteinExistence type="predicted"/>
<reference evidence="1 2" key="1">
    <citation type="journal article" date="2017" name="Mol. Biol. Evol.">
        <title>The 4-celled Tetrabaena socialis nuclear genome reveals the essential components for genetic control of cell number at the origin of multicellularity in the volvocine lineage.</title>
        <authorList>
            <person name="Featherston J."/>
            <person name="Arakaki Y."/>
            <person name="Hanschen E.R."/>
            <person name="Ferris P.J."/>
            <person name="Michod R.E."/>
            <person name="Olson B.J.S.C."/>
            <person name="Nozaki H."/>
            <person name="Durand P.M."/>
        </authorList>
    </citation>
    <scope>NUCLEOTIDE SEQUENCE [LARGE SCALE GENOMIC DNA]</scope>
    <source>
        <strain evidence="1 2">NIES-571</strain>
    </source>
</reference>
<dbReference type="EMBL" id="PGGS01000068">
    <property type="protein sequence ID" value="PNH10075.1"/>
    <property type="molecule type" value="Genomic_DNA"/>
</dbReference>
<dbReference type="PANTHER" id="PTHR34407">
    <property type="entry name" value="EXPRESSED PROTEIN"/>
    <property type="match status" value="1"/>
</dbReference>
<comment type="caution">
    <text evidence="1">The sequence shown here is derived from an EMBL/GenBank/DDBJ whole genome shotgun (WGS) entry which is preliminary data.</text>
</comment>
<organism evidence="1 2">
    <name type="scientific">Tetrabaena socialis</name>
    <dbReference type="NCBI Taxonomy" id="47790"/>
    <lineage>
        <taxon>Eukaryota</taxon>
        <taxon>Viridiplantae</taxon>
        <taxon>Chlorophyta</taxon>
        <taxon>core chlorophytes</taxon>
        <taxon>Chlorophyceae</taxon>
        <taxon>CS clade</taxon>
        <taxon>Chlamydomonadales</taxon>
        <taxon>Tetrabaenaceae</taxon>
        <taxon>Tetrabaena</taxon>
    </lineage>
</organism>
<evidence type="ECO:0000313" key="1">
    <source>
        <dbReference type="EMBL" id="PNH10075.1"/>
    </source>
</evidence>
<gene>
    <name evidence="1" type="ORF">TSOC_003240</name>
</gene>
<protein>
    <submittedName>
        <fullName evidence="1">Uncharacterized protein</fullName>
    </submittedName>
</protein>
<dbReference type="PANTHER" id="PTHR34407:SF1">
    <property type="entry name" value="SGNH HYDROLASE-TYPE ESTERASE DOMAIN-CONTAINING PROTEIN"/>
    <property type="match status" value="1"/>
</dbReference>
<accession>A0A2J8AC30</accession>
<evidence type="ECO:0000313" key="2">
    <source>
        <dbReference type="Proteomes" id="UP000236333"/>
    </source>
</evidence>
<sequence>MWVGLSTRRKSLQNETFSVWDGQHGERLSDAVHAQLPIARHHGVPFVSILDGIGPFSSPDSVTWLTEKFYCDQCCHPTPLGHKLSALAIMQFLKVQHAHTLLGQPWRAGSQSPLYCPREPKLADSRDISLYVDSHPLHIYTTTQSEVDQRTLCKEMCVNWSVFEDVRGKPGLISNITGAQCCLVVHPDEVKRHLVVGELHVLGLKSYSNTTGVGTVAVIAAQAGAQCGSTQGETVGTSTIDFKWDQHASEISTDVIYLSKPAAADTTLLICILNVGPLPTKVKIHKLTLF</sequence>
<dbReference type="OrthoDB" id="528490at2759"/>
<name>A0A2J8AC30_9CHLO</name>